<organism evidence="2 3">
    <name type="scientific">Thermoanaerobacter kivui</name>
    <name type="common">Acetogenium kivui</name>
    <dbReference type="NCBI Taxonomy" id="2325"/>
    <lineage>
        <taxon>Bacteria</taxon>
        <taxon>Bacillati</taxon>
        <taxon>Bacillota</taxon>
        <taxon>Clostridia</taxon>
        <taxon>Thermoanaerobacterales</taxon>
        <taxon>Thermoanaerobacteraceae</taxon>
        <taxon>Thermoanaerobacter</taxon>
    </lineage>
</organism>
<dbReference type="Proteomes" id="UP000029669">
    <property type="component" value="Chromosome"/>
</dbReference>
<feature type="transmembrane region" description="Helical" evidence="1">
    <location>
        <begin position="88"/>
        <end position="110"/>
    </location>
</feature>
<accession>A0A097AQ44</accession>
<feature type="transmembrane region" description="Helical" evidence="1">
    <location>
        <begin position="7"/>
        <end position="28"/>
    </location>
</feature>
<feature type="transmembrane region" description="Helical" evidence="1">
    <location>
        <begin position="64"/>
        <end position="82"/>
    </location>
</feature>
<dbReference type="KEGG" id="tki:TKV_c07570"/>
<gene>
    <name evidence="2" type="ORF">TKV_c07570</name>
</gene>
<protein>
    <submittedName>
        <fullName evidence="2">Uncharacterized protein</fullName>
    </submittedName>
</protein>
<evidence type="ECO:0000256" key="1">
    <source>
        <dbReference type="SAM" id="Phobius"/>
    </source>
</evidence>
<dbReference type="AlphaFoldDB" id="A0A097AQ44"/>
<dbReference type="EMBL" id="CP009170">
    <property type="protein sequence ID" value="AIS51940.1"/>
    <property type="molecule type" value="Genomic_DNA"/>
</dbReference>
<sequence length="120" mass="13980">MYKNQDYLLKSLMVLLLAIIMIDIYKSTLMKDNAMFSNIMALWILFTSYIVYRKYNNSLTPKMGIIFVSIISITNLLCYLFPDINYSFAGEIIYHIVLLIGLGLLIYASYSDFKNVFNKK</sequence>
<dbReference type="HOGENOM" id="CLU_2048620_0_0_9"/>
<keyword evidence="1" id="KW-0472">Membrane</keyword>
<keyword evidence="1" id="KW-0812">Transmembrane</keyword>
<evidence type="ECO:0000313" key="3">
    <source>
        <dbReference type="Proteomes" id="UP000029669"/>
    </source>
</evidence>
<name>A0A097AQ44_THEKI</name>
<dbReference type="RefSeq" id="WP_049684794.1">
    <property type="nucleotide sequence ID" value="NZ_CP009170.1"/>
</dbReference>
<dbReference type="STRING" id="2325.TKV_c07570"/>
<keyword evidence="1" id="KW-1133">Transmembrane helix</keyword>
<proteinExistence type="predicted"/>
<reference evidence="3" key="1">
    <citation type="journal article" date="2015" name="Genome Announc.">
        <title>Whole-Genome Sequences of 80 Environmental and Clinical Isolates of Burkholderia pseudomallei.</title>
        <authorList>
            <person name="Johnson S.L."/>
            <person name="Baker A.L."/>
            <person name="Chain P.S."/>
            <person name="Currie B.J."/>
            <person name="Daligault H.E."/>
            <person name="Davenport K.W."/>
            <person name="Davis C.B."/>
            <person name="Inglis T.J."/>
            <person name="Kaestli M."/>
            <person name="Koren S."/>
            <person name="Mayo M."/>
            <person name="Merritt A.J."/>
            <person name="Price E.P."/>
            <person name="Sarovich D.S."/>
            <person name="Warner J."/>
            <person name="Rosovitz M.J."/>
        </authorList>
    </citation>
    <scope>NUCLEOTIDE SEQUENCE [LARGE SCALE GENOMIC DNA]</scope>
    <source>
        <strain evidence="3">DSM 2030</strain>
    </source>
</reference>
<feature type="transmembrane region" description="Helical" evidence="1">
    <location>
        <begin position="34"/>
        <end position="52"/>
    </location>
</feature>
<keyword evidence="3" id="KW-1185">Reference proteome</keyword>
<evidence type="ECO:0000313" key="2">
    <source>
        <dbReference type="EMBL" id="AIS51940.1"/>
    </source>
</evidence>